<keyword evidence="4" id="KW-0547">Nucleotide-binding</keyword>
<dbReference type="Proteomes" id="UP000181728">
    <property type="component" value="Unassembled WGS sequence"/>
</dbReference>
<dbReference type="Proteomes" id="UP000294726">
    <property type="component" value="Chromosome"/>
</dbReference>
<reference evidence="2" key="3">
    <citation type="submission" date="2019-10" db="EMBL/GenBank/DDBJ databases">
        <title>Malate fermentation in French cider.</title>
        <authorList>
            <person name="Cousin F.J."/>
            <person name="Medina Fernandez S."/>
            <person name="Misery B."/>
            <person name="Laplace J.-M."/>
            <person name="Cretenet M."/>
        </authorList>
    </citation>
    <scope>NUCLEOTIDE SEQUENCE</scope>
    <source>
        <strain evidence="2">UCMA15129</strain>
    </source>
</reference>
<proteinExistence type="predicted"/>
<dbReference type="Pfam" id="PF13749">
    <property type="entry name" value="HATPase_c_4"/>
    <property type="match status" value="1"/>
</dbReference>
<dbReference type="EMBL" id="LR031358">
    <property type="protein sequence ID" value="VDB96956.1"/>
    <property type="molecule type" value="Genomic_DNA"/>
</dbReference>
<organism evidence="2 7">
    <name type="scientific">Oenococcus oeni</name>
    <name type="common">Leuconostoc oenos</name>
    <dbReference type="NCBI Taxonomy" id="1247"/>
    <lineage>
        <taxon>Bacteria</taxon>
        <taxon>Bacillati</taxon>
        <taxon>Bacillota</taxon>
        <taxon>Bacilli</taxon>
        <taxon>Lactobacillales</taxon>
        <taxon>Lactobacillaceae</taxon>
        <taxon>Oenococcus</taxon>
    </lineage>
</organism>
<dbReference type="InterPro" id="IPR036388">
    <property type="entry name" value="WH-like_DNA-bd_sf"/>
</dbReference>
<name>A0A483B5W1_OENOE</name>
<evidence type="ECO:0000313" key="3">
    <source>
        <dbReference type="EMBL" id="OIM22202.1"/>
    </source>
</evidence>
<dbReference type="Gene3D" id="3.30.565.60">
    <property type="match status" value="1"/>
</dbReference>
<dbReference type="PANTHER" id="PTHR30595:SF6">
    <property type="entry name" value="SCHLAFEN ALBA-2 DOMAIN-CONTAINING PROTEIN"/>
    <property type="match status" value="1"/>
</dbReference>
<dbReference type="Gene3D" id="1.10.10.10">
    <property type="entry name" value="Winged helix-like DNA-binding domain superfamily/Winged helix DNA-binding domain"/>
    <property type="match status" value="1"/>
</dbReference>
<evidence type="ECO:0000313" key="6">
    <source>
        <dbReference type="Proteomes" id="UP000294726"/>
    </source>
</evidence>
<gene>
    <name evidence="3" type="ORF">ATX59_00340</name>
    <name evidence="2" type="ORF">GA838_09205</name>
    <name evidence="4" type="ORF">OENI_0063</name>
</gene>
<dbReference type="EMBL" id="MLOK01000005">
    <property type="protein sequence ID" value="OIM22202.1"/>
    <property type="molecule type" value="Genomic_DNA"/>
</dbReference>
<evidence type="ECO:0000313" key="2">
    <source>
        <dbReference type="EMBL" id="MDV7715898.1"/>
    </source>
</evidence>
<dbReference type="RefSeq" id="WP_002821226.1">
    <property type="nucleotide sequence ID" value="NZ_CP027431.1"/>
</dbReference>
<accession>A0A483B5W1</accession>
<sequence>MLLNSKDQPFPAENQVIEYKEDFTDRIKREIAGFLNGKDRAFIYIGVSDKKREIVREFSIDEKHSFEERISNWASTSYYPSAVNLVKVHTNNDPFCIEVIPGNLTPYQLKVKSNLYTYVRNNSLTEPASAESIKKLINRSKLDSFDEQASEIQKLSFDYLKKEFANIDEPFTNRKLQGFISKENKYSNTALLLSEENPYISTIAIFESDKTLDSLVDSRRFKGSIFEQIDNILEFINLNNHAYSKITGNPQRMDRRDFPPIAIREGLINAFAHRSYLDKGRVQIKIYSDRLEILSPGSLPGGLTVQDVLAGRNYPRNHNVVYVLRYFKYVEDLGTGIDRIEDSYELDKLKRRPKLESGENFVKLTLPNQNFHFDINKTKTQQMNASSTAISETDATEKIIAFLKKNQSIRRKDVEDILSIKDTQANQYLKELVDRGIINKIATGPKTRYQLNK</sequence>
<dbReference type="InterPro" id="IPR036390">
    <property type="entry name" value="WH_DNA-bd_sf"/>
</dbReference>
<dbReference type="InterPro" id="IPR038475">
    <property type="entry name" value="RecG_C_sf"/>
</dbReference>
<reference evidence="4 6" key="2">
    <citation type="submission" date="2018-08" db="EMBL/GenBank/DDBJ databases">
        <authorList>
            <person name="Lorentzen P. G. S. M."/>
        </authorList>
    </citation>
    <scope>NUCLEOTIDE SEQUENCE [LARGE SCALE GENOMIC DNA]</scope>
    <source>
        <strain evidence="4 6">CRBO_1381</strain>
    </source>
</reference>
<evidence type="ECO:0000259" key="1">
    <source>
        <dbReference type="Pfam" id="PF04326"/>
    </source>
</evidence>
<dbReference type="Proteomes" id="UP001281024">
    <property type="component" value="Unassembled WGS sequence"/>
</dbReference>
<dbReference type="EMBL" id="WERV01000009">
    <property type="protein sequence ID" value="MDV7715898.1"/>
    <property type="molecule type" value="Genomic_DNA"/>
</dbReference>
<reference evidence="3 5" key="1">
    <citation type="journal article" date="2016" name="BMC Genomics">
        <title>Consensus pan-genome assembly of the specialised wine bacterium Oenococcus oeni.</title>
        <authorList>
            <person name="Sternes P.R."/>
            <person name="Borneman A.R."/>
        </authorList>
    </citation>
    <scope>NUCLEOTIDE SEQUENCE [LARGE SCALE GENOMIC DNA]</scope>
    <source>
        <strain evidence="3 5">AWRIB661</strain>
    </source>
</reference>
<dbReference type="PANTHER" id="PTHR30595">
    <property type="entry name" value="GLPR-RELATED TRANSCRIPTIONAL REPRESSOR"/>
    <property type="match status" value="1"/>
</dbReference>
<dbReference type="AlphaFoldDB" id="A0A483B5W1"/>
<evidence type="ECO:0000313" key="5">
    <source>
        <dbReference type="Proteomes" id="UP000181728"/>
    </source>
</evidence>
<feature type="domain" description="Schlafen AlbA-2" evidence="1">
    <location>
        <begin position="13"/>
        <end position="128"/>
    </location>
</feature>
<evidence type="ECO:0000313" key="7">
    <source>
        <dbReference type="Proteomes" id="UP001281024"/>
    </source>
</evidence>
<protein>
    <submittedName>
        <fullName evidence="2 4">Transcriptional regulator</fullName>
    </submittedName>
</protein>
<dbReference type="InterPro" id="IPR007421">
    <property type="entry name" value="Schlafen_AlbA_2_dom"/>
</dbReference>
<keyword evidence="4" id="KW-0067">ATP-binding</keyword>
<dbReference type="GO" id="GO:0005524">
    <property type="term" value="F:ATP binding"/>
    <property type="evidence" value="ECO:0007669"/>
    <property type="project" value="UniProtKB-KW"/>
</dbReference>
<dbReference type="SUPFAM" id="SSF46785">
    <property type="entry name" value="Winged helix' DNA-binding domain"/>
    <property type="match status" value="1"/>
</dbReference>
<dbReference type="OMA" id="RQMENSG"/>
<evidence type="ECO:0000313" key="4">
    <source>
        <dbReference type="EMBL" id="VDB96956.1"/>
    </source>
</evidence>
<dbReference type="Pfam" id="PF04326">
    <property type="entry name" value="SLFN_AlbA_2"/>
    <property type="match status" value="1"/>
</dbReference>